<sequence>MFDSMHRDDEGKIDDPYDDAKVIARCVRDNEGKSIFKETDLPRIAAMGNDIVVNLVADCLTINGMGVGGREAIVKNLEALGNDS</sequence>
<evidence type="ECO:0000313" key="1">
    <source>
        <dbReference type="EMBL" id="KKN41053.1"/>
    </source>
</evidence>
<accession>A0A0F9THU2</accession>
<gene>
    <name evidence="1" type="ORF">LCGC14_0727030</name>
</gene>
<reference evidence="1" key="1">
    <citation type="journal article" date="2015" name="Nature">
        <title>Complex archaea that bridge the gap between prokaryotes and eukaryotes.</title>
        <authorList>
            <person name="Spang A."/>
            <person name="Saw J.H."/>
            <person name="Jorgensen S.L."/>
            <person name="Zaremba-Niedzwiedzka K."/>
            <person name="Martijn J."/>
            <person name="Lind A.E."/>
            <person name="van Eijk R."/>
            <person name="Schleper C."/>
            <person name="Guy L."/>
            <person name="Ettema T.J."/>
        </authorList>
    </citation>
    <scope>NUCLEOTIDE SEQUENCE</scope>
</reference>
<comment type="caution">
    <text evidence="1">The sequence shown here is derived from an EMBL/GenBank/DDBJ whole genome shotgun (WGS) entry which is preliminary data.</text>
</comment>
<organism evidence="1">
    <name type="scientific">marine sediment metagenome</name>
    <dbReference type="NCBI Taxonomy" id="412755"/>
    <lineage>
        <taxon>unclassified sequences</taxon>
        <taxon>metagenomes</taxon>
        <taxon>ecological metagenomes</taxon>
    </lineage>
</organism>
<name>A0A0F9THU2_9ZZZZ</name>
<dbReference type="EMBL" id="LAZR01001670">
    <property type="protein sequence ID" value="KKN41053.1"/>
    <property type="molecule type" value="Genomic_DNA"/>
</dbReference>
<protein>
    <submittedName>
        <fullName evidence="1">Uncharacterized protein</fullName>
    </submittedName>
</protein>
<dbReference type="AlphaFoldDB" id="A0A0F9THU2"/>
<proteinExistence type="predicted"/>